<evidence type="ECO:0000313" key="2">
    <source>
        <dbReference type="Proteomes" id="UP000029120"/>
    </source>
</evidence>
<reference evidence="2" key="1">
    <citation type="journal article" date="2015" name="Nat. Plants">
        <title>Genome expansion of Arabis alpina linked with retrotransposition and reduced symmetric DNA methylation.</title>
        <authorList>
            <person name="Willing E.M."/>
            <person name="Rawat V."/>
            <person name="Mandakova T."/>
            <person name="Maumus F."/>
            <person name="James G.V."/>
            <person name="Nordstroem K.J."/>
            <person name="Becker C."/>
            <person name="Warthmann N."/>
            <person name="Chica C."/>
            <person name="Szarzynska B."/>
            <person name="Zytnicki M."/>
            <person name="Albani M.C."/>
            <person name="Kiefer C."/>
            <person name="Bergonzi S."/>
            <person name="Castaings L."/>
            <person name="Mateos J.L."/>
            <person name="Berns M.C."/>
            <person name="Bujdoso N."/>
            <person name="Piofczyk T."/>
            <person name="de Lorenzo L."/>
            <person name="Barrero-Sicilia C."/>
            <person name="Mateos I."/>
            <person name="Piednoel M."/>
            <person name="Hagmann J."/>
            <person name="Chen-Min-Tao R."/>
            <person name="Iglesias-Fernandez R."/>
            <person name="Schuster S.C."/>
            <person name="Alonso-Blanco C."/>
            <person name="Roudier F."/>
            <person name="Carbonero P."/>
            <person name="Paz-Ares J."/>
            <person name="Davis S.J."/>
            <person name="Pecinka A."/>
            <person name="Quesneville H."/>
            <person name="Colot V."/>
            <person name="Lysak M.A."/>
            <person name="Weigel D."/>
            <person name="Coupland G."/>
            <person name="Schneeberger K."/>
        </authorList>
    </citation>
    <scope>NUCLEOTIDE SEQUENCE [LARGE SCALE GENOMIC DNA]</scope>
    <source>
        <strain evidence="2">cv. Pajares</strain>
    </source>
</reference>
<keyword evidence="2" id="KW-1185">Reference proteome</keyword>
<dbReference type="PANTHER" id="PTHR37390">
    <property type="entry name" value="OS02G0592500 PROTEIN"/>
    <property type="match status" value="1"/>
</dbReference>
<dbReference type="AlphaFoldDB" id="A0A087GAQ7"/>
<gene>
    <name evidence="1" type="ordered locus">AALP_Aa8g315500</name>
</gene>
<protein>
    <submittedName>
        <fullName evidence="1">Uncharacterized protein</fullName>
    </submittedName>
</protein>
<dbReference type="Gramene" id="KFK26959">
    <property type="protein sequence ID" value="KFK26959"/>
    <property type="gene ID" value="AALP_AA8G315500"/>
</dbReference>
<dbReference type="InterPro" id="IPR053305">
    <property type="entry name" value="Folate-binding_rcpt-like"/>
</dbReference>
<organism evidence="1 2">
    <name type="scientific">Arabis alpina</name>
    <name type="common">Alpine rock-cress</name>
    <dbReference type="NCBI Taxonomy" id="50452"/>
    <lineage>
        <taxon>Eukaryota</taxon>
        <taxon>Viridiplantae</taxon>
        <taxon>Streptophyta</taxon>
        <taxon>Embryophyta</taxon>
        <taxon>Tracheophyta</taxon>
        <taxon>Spermatophyta</taxon>
        <taxon>Magnoliopsida</taxon>
        <taxon>eudicotyledons</taxon>
        <taxon>Gunneridae</taxon>
        <taxon>Pentapetalae</taxon>
        <taxon>rosids</taxon>
        <taxon>malvids</taxon>
        <taxon>Brassicales</taxon>
        <taxon>Brassicaceae</taxon>
        <taxon>Arabideae</taxon>
        <taxon>Arabis</taxon>
    </lineage>
</organism>
<dbReference type="PANTHER" id="PTHR37390:SF1">
    <property type="entry name" value="FOLATE-BINDING PROTEIN 1"/>
    <property type="match status" value="1"/>
</dbReference>
<dbReference type="OrthoDB" id="1080221at2759"/>
<dbReference type="EMBL" id="CM002876">
    <property type="protein sequence ID" value="KFK26959.1"/>
    <property type="molecule type" value="Genomic_DNA"/>
</dbReference>
<dbReference type="Proteomes" id="UP000029120">
    <property type="component" value="Chromosome 8"/>
</dbReference>
<proteinExistence type="predicted"/>
<accession>A0A087GAQ7</accession>
<evidence type="ECO:0000313" key="1">
    <source>
        <dbReference type="EMBL" id="KFK26959.1"/>
    </source>
</evidence>
<name>A0A087GAQ7_ARAAL</name>
<sequence length="110" mass="12274">MLFYSTWLFYLFSSCSRSILAFICASFWERVFEACSNAYFSSDARNQVIASCGANESIICRKAYKRESNGTTFCDAMGFTVQTADDSVEEPCYDGSKSSLEPVAESLVKN</sequence>